<dbReference type="SUPFAM" id="SSF51905">
    <property type="entry name" value="FAD/NAD(P)-binding domain"/>
    <property type="match status" value="1"/>
</dbReference>
<organism evidence="12 13">
    <name type="scientific">Aerophobetes bacterium</name>
    <dbReference type="NCBI Taxonomy" id="2030807"/>
    <lineage>
        <taxon>Bacteria</taxon>
        <taxon>Candidatus Aerophobota</taxon>
    </lineage>
</organism>
<keyword evidence="9" id="KW-0411">Iron-sulfur</keyword>
<dbReference type="GO" id="GO:0010181">
    <property type="term" value="F:FMN binding"/>
    <property type="evidence" value="ECO:0007669"/>
    <property type="project" value="InterPro"/>
</dbReference>
<keyword evidence="8" id="KW-0408">Iron</keyword>
<name>A0A662DM64_UNCAE</name>
<evidence type="ECO:0000256" key="1">
    <source>
        <dbReference type="ARBA" id="ARBA00001917"/>
    </source>
</evidence>
<comment type="cofactor">
    <cofactor evidence="1">
        <name>FMN</name>
        <dbReference type="ChEBI" id="CHEBI:58210"/>
    </cofactor>
</comment>
<dbReference type="GO" id="GO:0016491">
    <property type="term" value="F:oxidoreductase activity"/>
    <property type="evidence" value="ECO:0007669"/>
    <property type="project" value="UniProtKB-KW"/>
</dbReference>
<feature type="domain" description="NADH:flavin oxidoreductase/NADH oxidase N-terminal" evidence="10">
    <location>
        <begin position="110"/>
        <end position="311"/>
    </location>
</feature>
<sequence>MDSLFLPISVGQVSLKNRVVMAPMVVNFAAEDGAVTQEFCDFYTARAKGGAGLIILGATYVHPDGKGFKNQLGIHHDALIPSLRKLCQCLHPFCKVVVQLSLRFRERKPEDFSEQEIQKYIHAFAQGARRAKEAGFDGVELHACHDYFINQFLSPYTNNRRNRYGGSPEKRVQVAVDTLRAVRKEVGKSYLVGCRISVDEFVPGGLTLRETKEIARRLEAEGADYIHASAGIGETQHRMSPPMEVARGSLLPLAHEIQKSVNIPVIGVGRLDRPLVLKRALEEGGKLAAVGRALIADPDFVRKIAENREDEIRPCIACNFCLWQLHQQKPVRCVVNPYVGKEGAKIVPAIQRKKVMVVGGGPAGLEAATVAARRGQRVFLFEKKQNLGGKILVGKVPPYKEPLQDFLKYLEYQVSHTEVELIIGKEVTLEIIKDYQPDEIIFATGSYPIKPEIPGINNPYVYLAEELLSSSSFVSGTYLVVGAGLVGLETAEFITARGGQVKIIEMTDKIGEEMPPIRRKLVLERLMEAGAEIIPNTKLISVEEHRITVKKNAKIQNLGTFDFVVLATGYRSNRSLISEIRNEPFRRFEVGDCKKVRTIYEAIQEGFEAGCASGITPEDSRRPFMENLQNGDKR</sequence>
<comment type="cofactor">
    <cofactor evidence="2">
        <name>[4Fe-4S] cluster</name>
        <dbReference type="ChEBI" id="CHEBI:49883"/>
    </cofactor>
</comment>
<keyword evidence="5" id="KW-0288">FMN</keyword>
<evidence type="ECO:0000259" key="10">
    <source>
        <dbReference type="Pfam" id="PF00724"/>
    </source>
</evidence>
<dbReference type="InterPro" id="IPR036188">
    <property type="entry name" value="FAD/NAD-bd_sf"/>
</dbReference>
<dbReference type="CDD" id="cd02803">
    <property type="entry name" value="OYE_like_FMN_family"/>
    <property type="match status" value="1"/>
</dbReference>
<dbReference type="SUPFAM" id="SSF51395">
    <property type="entry name" value="FMN-linked oxidoreductases"/>
    <property type="match status" value="1"/>
</dbReference>
<dbReference type="Gene3D" id="3.40.50.720">
    <property type="entry name" value="NAD(P)-binding Rossmann-like Domain"/>
    <property type="match status" value="1"/>
</dbReference>
<dbReference type="Pfam" id="PF00724">
    <property type="entry name" value="Oxidored_FMN"/>
    <property type="match status" value="2"/>
</dbReference>
<keyword evidence="7" id="KW-0560">Oxidoreductase</keyword>
<evidence type="ECO:0000256" key="5">
    <source>
        <dbReference type="ARBA" id="ARBA00022643"/>
    </source>
</evidence>
<dbReference type="InterPro" id="IPR013785">
    <property type="entry name" value="Aldolase_TIM"/>
</dbReference>
<reference evidence="12 13" key="1">
    <citation type="submission" date="2018-06" db="EMBL/GenBank/DDBJ databases">
        <title>Extensive metabolic versatility and redundancy in microbially diverse, dynamic hydrothermal sediments.</title>
        <authorList>
            <person name="Dombrowski N."/>
            <person name="Teske A."/>
            <person name="Baker B.J."/>
        </authorList>
    </citation>
    <scope>NUCLEOTIDE SEQUENCE [LARGE SCALE GENOMIC DNA]</scope>
    <source>
        <strain evidence="12">B3_G15</strain>
    </source>
</reference>
<dbReference type="GO" id="GO:0046872">
    <property type="term" value="F:metal ion binding"/>
    <property type="evidence" value="ECO:0007669"/>
    <property type="project" value="UniProtKB-KW"/>
</dbReference>
<keyword evidence="4" id="KW-0285">Flavoprotein</keyword>
<accession>A0A662DM64</accession>
<dbReference type="Proteomes" id="UP000280417">
    <property type="component" value="Unassembled WGS sequence"/>
</dbReference>
<gene>
    <name evidence="12" type="ORF">DRJ04_00515</name>
</gene>
<dbReference type="Pfam" id="PF07992">
    <property type="entry name" value="Pyr_redox_2"/>
    <property type="match status" value="1"/>
</dbReference>
<dbReference type="InterPro" id="IPR051793">
    <property type="entry name" value="NADH:flavin_oxidoreductase"/>
</dbReference>
<dbReference type="EMBL" id="QMQA01000006">
    <property type="protein sequence ID" value="RLE15383.1"/>
    <property type="molecule type" value="Genomic_DNA"/>
</dbReference>
<dbReference type="PRINTS" id="PR00368">
    <property type="entry name" value="FADPNR"/>
</dbReference>
<comment type="caution">
    <text evidence="12">The sequence shown here is derived from an EMBL/GenBank/DDBJ whole genome shotgun (WGS) entry which is preliminary data.</text>
</comment>
<evidence type="ECO:0000256" key="7">
    <source>
        <dbReference type="ARBA" id="ARBA00023002"/>
    </source>
</evidence>
<keyword evidence="6" id="KW-0479">Metal-binding</keyword>
<feature type="domain" description="FAD/NAD(P)-binding" evidence="11">
    <location>
        <begin position="353"/>
        <end position="578"/>
    </location>
</feature>
<dbReference type="InterPro" id="IPR001155">
    <property type="entry name" value="OxRdtase_FMN_N"/>
</dbReference>
<dbReference type="Gene3D" id="3.50.50.60">
    <property type="entry name" value="FAD/NAD(P)-binding domain"/>
    <property type="match status" value="1"/>
</dbReference>
<evidence type="ECO:0000313" key="13">
    <source>
        <dbReference type="Proteomes" id="UP000280417"/>
    </source>
</evidence>
<evidence type="ECO:0000256" key="3">
    <source>
        <dbReference type="ARBA" id="ARBA00011048"/>
    </source>
</evidence>
<evidence type="ECO:0000256" key="6">
    <source>
        <dbReference type="ARBA" id="ARBA00022723"/>
    </source>
</evidence>
<dbReference type="PANTHER" id="PTHR42917">
    <property type="entry name" value="2,4-DIENOYL-COA REDUCTASE"/>
    <property type="match status" value="1"/>
</dbReference>
<evidence type="ECO:0000256" key="2">
    <source>
        <dbReference type="ARBA" id="ARBA00001966"/>
    </source>
</evidence>
<evidence type="ECO:0000256" key="4">
    <source>
        <dbReference type="ARBA" id="ARBA00022630"/>
    </source>
</evidence>
<evidence type="ECO:0000259" key="11">
    <source>
        <dbReference type="Pfam" id="PF07992"/>
    </source>
</evidence>
<proteinExistence type="inferred from homology"/>
<feature type="domain" description="NADH:flavin oxidoreductase/NADH oxidase N-terminal" evidence="10">
    <location>
        <begin position="3"/>
        <end position="101"/>
    </location>
</feature>
<evidence type="ECO:0000256" key="8">
    <source>
        <dbReference type="ARBA" id="ARBA00023004"/>
    </source>
</evidence>
<evidence type="ECO:0000256" key="9">
    <source>
        <dbReference type="ARBA" id="ARBA00023014"/>
    </source>
</evidence>
<evidence type="ECO:0000313" key="12">
    <source>
        <dbReference type="EMBL" id="RLE15383.1"/>
    </source>
</evidence>
<dbReference type="AlphaFoldDB" id="A0A662DM64"/>
<protein>
    <submittedName>
        <fullName evidence="12">NADH:flavin oxidoreductase</fullName>
    </submittedName>
</protein>
<dbReference type="GO" id="GO:0051536">
    <property type="term" value="F:iron-sulfur cluster binding"/>
    <property type="evidence" value="ECO:0007669"/>
    <property type="project" value="UniProtKB-KW"/>
</dbReference>
<dbReference type="Gene3D" id="3.20.20.70">
    <property type="entry name" value="Aldolase class I"/>
    <property type="match status" value="1"/>
</dbReference>
<dbReference type="PANTHER" id="PTHR42917:SF2">
    <property type="entry name" value="2,4-DIENOYL-COA REDUCTASE [(2E)-ENOYL-COA-PRODUCING]"/>
    <property type="match status" value="1"/>
</dbReference>
<comment type="similarity">
    <text evidence="3">In the N-terminal section; belongs to the NADH:flavin oxidoreductase/NADH oxidase family.</text>
</comment>
<dbReference type="PRINTS" id="PR00469">
    <property type="entry name" value="PNDRDTASEII"/>
</dbReference>
<dbReference type="InterPro" id="IPR023753">
    <property type="entry name" value="FAD/NAD-binding_dom"/>
</dbReference>